<evidence type="ECO:0000313" key="2">
    <source>
        <dbReference type="EMBL" id="VDN44171.1"/>
    </source>
</evidence>
<sequence length="66" mass="7537">MRLENSEEEVATRPGMAFDLEGRVIMWGRHNSQRRCLRPLPVEADSGLSSAQEFSERNFRKSASGR</sequence>
<gene>
    <name evidence="2" type="ORF">DILT_LOCUS19278</name>
</gene>
<name>A0A3P7PMJ1_DIBLA</name>
<dbReference type="AlphaFoldDB" id="A0A3P7PMJ1"/>
<keyword evidence="3" id="KW-1185">Reference proteome</keyword>
<evidence type="ECO:0000313" key="3">
    <source>
        <dbReference type="Proteomes" id="UP000281553"/>
    </source>
</evidence>
<accession>A0A3P7PMJ1</accession>
<organism evidence="2 3">
    <name type="scientific">Dibothriocephalus latus</name>
    <name type="common">Fish tapeworm</name>
    <name type="synonym">Diphyllobothrium latum</name>
    <dbReference type="NCBI Taxonomy" id="60516"/>
    <lineage>
        <taxon>Eukaryota</taxon>
        <taxon>Metazoa</taxon>
        <taxon>Spiralia</taxon>
        <taxon>Lophotrochozoa</taxon>
        <taxon>Platyhelminthes</taxon>
        <taxon>Cestoda</taxon>
        <taxon>Eucestoda</taxon>
        <taxon>Diphyllobothriidea</taxon>
        <taxon>Diphyllobothriidae</taxon>
        <taxon>Dibothriocephalus</taxon>
    </lineage>
</organism>
<feature type="region of interest" description="Disordered" evidence="1">
    <location>
        <begin position="47"/>
        <end position="66"/>
    </location>
</feature>
<reference evidence="2 3" key="1">
    <citation type="submission" date="2018-11" db="EMBL/GenBank/DDBJ databases">
        <authorList>
            <consortium name="Pathogen Informatics"/>
        </authorList>
    </citation>
    <scope>NUCLEOTIDE SEQUENCE [LARGE SCALE GENOMIC DNA]</scope>
</reference>
<protein>
    <submittedName>
        <fullName evidence="2">Uncharacterized protein</fullName>
    </submittedName>
</protein>
<dbReference type="Proteomes" id="UP000281553">
    <property type="component" value="Unassembled WGS sequence"/>
</dbReference>
<evidence type="ECO:0000256" key="1">
    <source>
        <dbReference type="SAM" id="MobiDB-lite"/>
    </source>
</evidence>
<dbReference type="EMBL" id="UYRU01110467">
    <property type="protein sequence ID" value="VDN44171.1"/>
    <property type="molecule type" value="Genomic_DNA"/>
</dbReference>
<proteinExistence type="predicted"/>